<evidence type="ECO:0000256" key="1">
    <source>
        <dbReference type="SAM" id="MobiDB-lite"/>
    </source>
</evidence>
<organism evidence="2 3">
    <name type="scientific">Goodea atripinnis</name>
    <dbReference type="NCBI Taxonomy" id="208336"/>
    <lineage>
        <taxon>Eukaryota</taxon>
        <taxon>Metazoa</taxon>
        <taxon>Chordata</taxon>
        <taxon>Craniata</taxon>
        <taxon>Vertebrata</taxon>
        <taxon>Euteleostomi</taxon>
        <taxon>Actinopterygii</taxon>
        <taxon>Neopterygii</taxon>
        <taxon>Teleostei</taxon>
        <taxon>Neoteleostei</taxon>
        <taxon>Acanthomorphata</taxon>
        <taxon>Ovalentaria</taxon>
        <taxon>Atherinomorphae</taxon>
        <taxon>Cyprinodontiformes</taxon>
        <taxon>Goodeidae</taxon>
        <taxon>Goodea</taxon>
    </lineage>
</organism>
<protein>
    <submittedName>
        <fullName evidence="2">Uncharacterized protein</fullName>
    </submittedName>
</protein>
<name>A0ABV0MPA6_9TELE</name>
<evidence type="ECO:0000313" key="3">
    <source>
        <dbReference type="Proteomes" id="UP001476798"/>
    </source>
</evidence>
<proteinExistence type="predicted"/>
<evidence type="ECO:0000313" key="2">
    <source>
        <dbReference type="EMBL" id="MEQ2160258.1"/>
    </source>
</evidence>
<feature type="region of interest" description="Disordered" evidence="1">
    <location>
        <begin position="58"/>
        <end position="88"/>
    </location>
</feature>
<keyword evidence="3" id="KW-1185">Reference proteome</keyword>
<reference evidence="2 3" key="1">
    <citation type="submission" date="2021-06" db="EMBL/GenBank/DDBJ databases">
        <authorList>
            <person name="Palmer J.M."/>
        </authorList>
    </citation>
    <scope>NUCLEOTIDE SEQUENCE [LARGE SCALE GENOMIC DNA]</scope>
    <source>
        <strain evidence="2 3">GA_2019</strain>
        <tissue evidence="2">Muscle</tissue>
    </source>
</reference>
<gene>
    <name evidence="2" type="ORF">GOODEAATRI_031774</name>
</gene>
<dbReference type="Proteomes" id="UP001476798">
    <property type="component" value="Unassembled WGS sequence"/>
</dbReference>
<sequence length="154" mass="17385">MLFEMCSGENCEQNTQQGGHVVHNVAKYRKEEQKLDEQDKNIQRKLAQLQLGELQEKGKAKTQAVMVKEHEEDSTEDPRGETGDKMLHPEYWGDVGHVMNLDIVLKNVSKGSIPTWGERVAGPGRVPPEVQLTRQILATRGAQRALQGRISTQW</sequence>
<feature type="compositionally biased region" description="Basic and acidic residues" evidence="1">
    <location>
        <begin position="67"/>
        <end position="88"/>
    </location>
</feature>
<dbReference type="EMBL" id="JAHRIO010005583">
    <property type="protein sequence ID" value="MEQ2160258.1"/>
    <property type="molecule type" value="Genomic_DNA"/>
</dbReference>
<comment type="caution">
    <text evidence="2">The sequence shown here is derived from an EMBL/GenBank/DDBJ whole genome shotgun (WGS) entry which is preliminary data.</text>
</comment>
<accession>A0ABV0MPA6</accession>